<sequence length="281" mass="31038">MPVDFFQTLPASLIPARCLSRWMGALADIRTPAIKNFFIRTFIRRYGVNMAEALHARPEDYDTFNDFFTRQLKPQCRPQANAGIVSPVDGCVSQIGRIDENRLIQAKGHSYTLEALLANDPLTPAFTDGFFTTLYLSPRDYHRIHMPLAGRLTHMTYIPGSLFSVKPKTVNAIPGIFARNERLALYFDTAHGPLALVMVGAVIVGSIATSWEGDITRGNHVWTRRYDSASDLSLDKGASVGYFKLGSTVIVLLGKTSQATWNHSLTEGSAVRVGEVLGEFA</sequence>
<dbReference type="Pfam" id="PF02666">
    <property type="entry name" value="PS_Dcarbxylase"/>
    <property type="match status" value="1"/>
</dbReference>
<comment type="function">
    <text evidence="12">Catalyzes the formation of phosphatidylethanolamine (PtdEtn) from phosphatidylserine (PtdSer).</text>
</comment>
<keyword evidence="6 12" id="KW-0472">Membrane</keyword>
<dbReference type="AlphaFoldDB" id="A0A0W0U9J6"/>
<evidence type="ECO:0000256" key="6">
    <source>
        <dbReference type="ARBA" id="ARBA00023136"/>
    </source>
</evidence>
<evidence type="ECO:0000256" key="9">
    <source>
        <dbReference type="ARBA" id="ARBA00023239"/>
    </source>
</evidence>
<comment type="subcellular location">
    <subcellularLocation>
        <location evidence="12">Cell membrane</location>
        <topology evidence="12">Peripheral membrane protein</topology>
    </subcellularLocation>
</comment>
<dbReference type="NCBIfam" id="TIGR00163">
    <property type="entry name" value="PS_decarb"/>
    <property type="match status" value="1"/>
</dbReference>
<feature type="modified residue" description="Pyruvic acid (Ser); by autocatalysis" evidence="12">
    <location>
        <position position="247"/>
    </location>
</feature>
<dbReference type="PANTHER" id="PTHR10067">
    <property type="entry name" value="PHOSPHATIDYLSERINE DECARBOXYLASE"/>
    <property type="match status" value="1"/>
</dbReference>
<feature type="active site" description="Charge relay system; for autoendoproteolytic cleavage activity" evidence="12">
    <location>
        <position position="247"/>
    </location>
</feature>
<comment type="cofactor">
    <cofactor evidence="12">
        <name>pyruvate</name>
        <dbReference type="ChEBI" id="CHEBI:15361"/>
    </cofactor>
    <text evidence="12">Binds 1 pyruvoyl group covalently per subunit.</text>
</comment>
<evidence type="ECO:0000256" key="11">
    <source>
        <dbReference type="ARBA" id="ARBA00023317"/>
    </source>
</evidence>
<evidence type="ECO:0000256" key="12">
    <source>
        <dbReference type="HAMAP-Rule" id="MF_00662"/>
    </source>
</evidence>
<evidence type="ECO:0000256" key="1">
    <source>
        <dbReference type="ARBA" id="ARBA00005189"/>
    </source>
</evidence>
<evidence type="ECO:0000256" key="7">
    <source>
        <dbReference type="ARBA" id="ARBA00023145"/>
    </source>
</evidence>
<evidence type="ECO:0000256" key="2">
    <source>
        <dbReference type="ARBA" id="ARBA00022475"/>
    </source>
</evidence>
<keyword evidence="4 12" id="KW-0210">Decarboxylase</keyword>
<feature type="active site" description="Schiff-base intermediate with substrate; via pyruvic acid; for decarboxylase activity" evidence="12">
    <location>
        <position position="247"/>
    </location>
</feature>
<dbReference type="RefSeq" id="WP_028386204.1">
    <property type="nucleotide sequence ID" value="NZ_CAAAHN010000012.1"/>
</dbReference>
<evidence type="ECO:0000256" key="4">
    <source>
        <dbReference type="ARBA" id="ARBA00022793"/>
    </source>
</evidence>
<dbReference type="PATRIC" id="fig|45065.4.peg.93"/>
<dbReference type="Proteomes" id="UP000054785">
    <property type="component" value="Unassembled WGS sequence"/>
</dbReference>
<dbReference type="EMBL" id="LNYC01000003">
    <property type="protein sequence ID" value="KTD04475.1"/>
    <property type="molecule type" value="Genomic_DNA"/>
</dbReference>
<evidence type="ECO:0000313" key="14">
    <source>
        <dbReference type="Proteomes" id="UP000054785"/>
    </source>
</evidence>
<evidence type="ECO:0000256" key="10">
    <source>
        <dbReference type="ARBA" id="ARBA00023264"/>
    </source>
</evidence>
<evidence type="ECO:0000256" key="8">
    <source>
        <dbReference type="ARBA" id="ARBA00023209"/>
    </source>
</evidence>
<comment type="similarity">
    <text evidence="12">Belongs to the phosphatidylserine decarboxylase family. PSD-B subfamily. Prokaryotic type I sub-subfamily.</text>
</comment>
<feature type="chain" id="PRO_5041748142" description="Phosphatidylserine decarboxylase alpha chain" evidence="12">
    <location>
        <begin position="247"/>
        <end position="281"/>
    </location>
</feature>
<dbReference type="PANTHER" id="PTHR10067:SF6">
    <property type="entry name" value="PHOSPHATIDYLSERINE DECARBOXYLASE PROENZYME, MITOCHONDRIAL"/>
    <property type="match status" value="1"/>
</dbReference>
<dbReference type="STRING" id="45065.Lgee_0085"/>
<keyword evidence="3 12" id="KW-0444">Lipid biosynthesis</keyword>
<dbReference type="OrthoDB" id="9802030at2"/>
<dbReference type="InterPro" id="IPR003817">
    <property type="entry name" value="PS_Dcarbxylase"/>
</dbReference>
<organism evidence="13 14">
    <name type="scientific">Legionella geestiana</name>
    <dbReference type="NCBI Taxonomy" id="45065"/>
    <lineage>
        <taxon>Bacteria</taxon>
        <taxon>Pseudomonadati</taxon>
        <taxon>Pseudomonadota</taxon>
        <taxon>Gammaproteobacteria</taxon>
        <taxon>Legionellales</taxon>
        <taxon>Legionellaceae</taxon>
        <taxon>Legionella</taxon>
    </lineage>
</organism>
<protein>
    <recommendedName>
        <fullName evidence="12">Phosphatidylserine decarboxylase proenzyme</fullName>
        <ecNumber evidence="12">4.1.1.65</ecNumber>
    </recommendedName>
    <component>
        <recommendedName>
            <fullName evidence="12">Phosphatidylserine decarboxylase alpha chain</fullName>
        </recommendedName>
    </component>
    <component>
        <recommendedName>
            <fullName evidence="12">Phosphatidylserine decarboxylase beta chain</fullName>
        </recommendedName>
    </component>
</protein>
<keyword evidence="11 12" id="KW-0670">Pyruvate</keyword>
<dbReference type="GO" id="GO:0006646">
    <property type="term" value="P:phosphatidylethanolamine biosynthetic process"/>
    <property type="evidence" value="ECO:0007669"/>
    <property type="project" value="UniProtKB-UniRule"/>
</dbReference>
<dbReference type="EC" id="4.1.1.65" evidence="12"/>
<keyword evidence="8 12" id="KW-0594">Phospholipid biosynthesis</keyword>
<comment type="PTM">
    <text evidence="12">Is synthesized initially as an inactive proenzyme. Formation of the active enzyme involves a self-maturation process in which the active site pyruvoyl group is generated from an internal serine residue via an autocatalytic post-translational modification. Two non-identical subunits are generated from the proenzyme in this reaction, and the pyruvate is formed at the N-terminus of the alpha chain, which is derived from the carboxyl end of the proenzyme. The autoendoproteolytic cleavage occurs by a canonical serine protease mechanism, in which the side chain hydroxyl group of the serine supplies its oxygen atom to form the C-terminus of the beta chain, while the remainder of the serine residue undergoes an oxidative deamination to produce ammonia and the pyruvoyl prosthetic group on the alpha chain. During this reaction, the Ser that is part of the protease active site of the proenzyme becomes the pyruvoyl prosthetic group, which constitutes an essential element of the active site of the mature decarboxylase.</text>
</comment>
<comment type="subunit">
    <text evidence="12">Heterodimer of a large membrane-associated beta subunit and a small pyruvoyl-containing alpha subunit.</text>
</comment>
<reference evidence="13 14" key="1">
    <citation type="submission" date="2015-11" db="EMBL/GenBank/DDBJ databases">
        <title>Genomic analysis of 38 Legionella species identifies large and diverse effector repertoires.</title>
        <authorList>
            <person name="Burstein D."/>
            <person name="Amaro F."/>
            <person name="Zusman T."/>
            <person name="Lifshitz Z."/>
            <person name="Cohen O."/>
            <person name="Gilbert J.A."/>
            <person name="Pupko T."/>
            <person name="Shuman H.A."/>
            <person name="Segal G."/>
        </authorList>
    </citation>
    <scope>NUCLEOTIDE SEQUENCE [LARGE SCALE GENOMIC DNA]</scope>
    <source>
        <strain evidence="13 14">ATCC 49504</strain>
    </source>
</reference>
<keyword evidence="14" id="KW-1185">Reference proteome</keyword>
<comment type="pathway">
    <text evidence="12">Phospholipid metabolism; phosphatidylethanolamine biosynthesis; phosphatidylethanolamine from CDP-diacylglycerol: step 2/2.</text>
</comment>
<proteinExistence type="inferred from homology"/>
<accession>A0A0W0U9J6</accession>
<dbReference type="GO" id="GO:0005886">
    <property type="term" value="C:plasma membrane"/>
    <property type="evidence" value="ECO:0007669"/>
    <property type="project" value="UniProtKB-SubCell"/>
</dbReference>
<dbReference type="InterPro" id="IPR033178">
    <property type="entry name" value="PSD_type1_pro"/>
</dbReference>
<dbReference type="HAMAP" id="MF_00662">
    <property type="entry name" value="PS_decarb_PSD_B_type1"/>
    <property type="match status" value="1"/>
</dbReference>
<keyword evidence="7 12" id="KW-0865">Zymogen</keyword>
<keyword evidence="2 12" id="KW-1003">Cell membrane</keyword>
<name>A0A0W0U9J6_9GAMM</name>
<dbReference type="GO" id="GO:0004609">
    <property type="term" value="F:phosphatidylserine decarboxylase activity"/>
    <property type="evidence" value="ECO:0007669"/>
    <property type="project" value="UniProtKB-UniRule"/>
</dbReference>
<evidence type="ECO:0000256" key="5">
    <source>
        <dbReference type="ARBA" id="ARBA00023098"/>
    </source>
</evidence>
<feature type="active site" description="Charge relay system; for autoendoproteolytic cleavage activity" evidence="12">
    <location>
        <position position="89"/>
    </location>
</feature>
<feature type="chain" id="PRO_5041748143" description="Phosphatidylserine decarboxylase beta chain" evidence="12">
    <location>
        <begin position="1"/>
        <end position="246"/>
    </location>
</feature>
<keyword evidence="10 12" id="KW-1208">Phospholipid metabolism</keyword>
<evidence type="ECO:0000313" key="13">
    <source>
        <dbReference type="EMBL" id="KTD04475.1"/>
    </source>
</evidence>
<comment type="caution">
    <text evidence="13">The sequence shown here is derived from an EMBL/GenBank/DDBJ whole genome shotgun (WGS) entry which is preliminary data.</text>
</comment>
<dbReference type="UniPathway" id="UPA00558">
    <property type="reaction ID" value="UER00616"/>
</dbReference>
<comment type="pathway">
    <text evidence="1">Lipid metabolism.</text>
</comment>
<evidence type="ECO:0000256" key="3">
    <source>
        <dbReference type="ARBA" id="ARBA00022516"/>
    </source>
</evidence>
<dbReference type="InterPro" id="IPR033177">
    <property type="entry name" value="PSD-B"/>
</dbReference>
<feature type="site" description="Cleavage (non-hydrolytic); by autocatalysis" evidence="12">
    <location>
        <begin position="246"/>
        <end position="247"/>
    </location>
</feature>
<keyword evidence="5 12" id="KW-0443">Lipid metabolism</keyword>
<feature type="active site" description="Charge relay system; for autoendoproteolytic cleavage activity" evidence="12">
    <location>
        <position position="145"/>
    </location>
</feature>
<comment type="catalytic activity">
    <reaction evidence="12">
        <text>a 1,2-diacyl-sn-glycero-3-phospho-L-serine + H(+) = a 1,2-diacyl-sn-glycero-3-phosphoethanolamine + CO2</text>
        <dbReference type="Rhea" id="RHEA:20828"/>
        <dbReference type="ChEBI" id="CHEBI:15378"/>
        <dbReference type="ChEBI" id="CHEBI:16526"/>
        <dbReference type="ChEBI" id="CHEBI:57262"/>
        <dbReference type="ChEBI" id="CHEBI:64612"/>
        <dbReference type="EC" id="4.1.1.65"/>
    </reaction>
</comment>
<keyword evidence="9 12" id="KW-0456">Lyase</keyword>
<gene>
    <name evidence="12 13" type="primary">psd</name>
    <name evidence="13" type="ORF">Lgee_0085</name>
</gene>